<dbReference type="EMBL" id="HF935459">
    <property type="protein sequence ID" value="CCX30626.1"/>
    <property type="molecule type" value="Genomic_DNA"/>
</dbReference>
<dbReference type="AlphaFoldDB" id="U4LT82"/>
<evidence type="ECO:0000256" key="1">
    <source>
        <dbReference type="SAM" id="MobiDB-lite"/>
    </source>
</evidence>
<sequence length="138" mass="15529">MTGCPKSARDKRAARRNGGGCQVQPSLTGLTPVCGTVGVNKVYHPPETPISEDFETEEELHEYLYQRGMDPATKISAMQNRTHPLAKKYAQWTKGGVSTLTQRIFIAEEKAQWEMFQQKMLDQLRREGSTSGKNVKQE</sequence>
<name>U4LT82_PYROM</name>
<proteinExistence type="predicted"/>
<protein>
    <submittedName>
        <fullName evidence="2">Uncharacterized protein</fullName>
    </submittedName>
</protein>
<reference evidence="2 3" key="1">
    <citation type="journal article" date="2013" name="PLoS Genet.">
        <title>The genome and development-dependent transcriptomes of Pyronema confluens: a window into fungal evolution.</title>
        <authorList>
            <person name="Traeger S."/>
            <person name="Altegoer F."/>
            <person name="Freitag M."/>
            <person name="Gabaldon T."/>
            <person name="Kempken F."/>
            <person name="Kumar A."/>
            <person name="Marcet-Houben M."/>
            <person name="Poggeler S."/>
            <person name="Stajich J.E."/>
            <person name="Nowrousian M."/>
        </authorList>
    </citation>
    <scope>NUCLEOTIDE SEQUENCE [LARGE SCALE GENOMIC DNA]</scope>
    <source>
        <strain evidence="3">CBS 100304</strain>
        <tissue evidence="2">Vegetative mycelium</tissue>
    </source>
</reference>
<dbReference type="Proteomes" id="UP000018144">
    <property type="component" value="Unassembled WGS sequence"/>
</dbReference>
<feature type="region of interest" description="Disordered" evidence="1">
    <location>
        <begin position="1"/>
        <end position="20"/>
    </location>
</feature>
<accession>U4LT82</accession>
<evidence type="ECO:0000313" key="3">
    <source>
        <dbReference type="Proteomes" id="UP000018144"/>
    </source>
</evidence>
<gene>
    <name evidence="2" type="ORF">PCON_08963</name>
</gene>
<keyword evidence="3" id="KW-1185">Reference proteome</keyword>
<organism evidence="2 3">
    <name type="scientific">Pyronema omphalodes (strain CBS 100304)</name>
    <name type="common">Pyronema confluens</name>
    <dbReference type="NCBI Taxonomy" id="1076935"/>
    <lineage>
        <taxon>Eukaryota</taxon>
        <taxon>Fungi</taxon>
        <taxon>Dikarya</taxon>
        <taxon>Ascomycota</taxon>
        <taxon>Pezizomycotina</taxon>
        <taxon>Pezizomycetes</taxon>
        <taxon>Pezizales</taxon>
        <taxon>Pyronemataceae</taxon>
        <taxon>Pyronema</taxon>
    </lineage>
</organism>
<evidence type="ECO:0000313" key="2">
    <source>
        <dbReference type="EMBL" id="CCX30626.1"/>
    </source>
</evidence>